<evidence type="ECO:0000259" key="22">
    <source>
        <dbReference type="SMART" id="SM00822"/>
    </source>
</evidence>
<evidence type="ECO:0000256" key="21">
    <source>
        <dbReference type="ARBA" id="ARBA00049559"/>
    </source>
</evidence>
<evidence type="ECO:0000256" key="19">
    <source>
        <dbReference type="ARBA" id="ARBA00049251"/>
    </source>
</evidence>
<keyword evidence="11" id="KW-0275">Fatty acid biosynthesis</keyword>
<protein>
    <recommendedName>
        <fullName evidence="15">Peroxisomal trans-2-enoyl-CoA reductase</fullName>
        <ecNumber evidence="14">1.3.1.38</ecNumber>
    </recommendedName>
</protein>
<gene>
    <name evidence="23" type="ORF">HMPREF9696_00484</name>
</gene>
<evidence type="ECO:0000256" key="9">
    <source>
        <dbReference type="ARBA" id="ARBA00023098"/>
    </source>
</evidence>
<dbReference type="EC" id="1.3.1.38" evidence="14"/>
<dbReference type="SUPFAM" id="SSF51735">
    <property type="entry name" value="NAD(P)-binding Rossmann-fold domains"/>
    <property type="match status" value="1"/>
</dbReference>
<accession>K8PNF6</accession>
<dbReference type="HOGENOM" id="CLU_010194_1_2_5"/>
<keyword evidence="8" id="KW-0560">Oxidoreductase</keyword>
<dbReference type="GO" id="GO:0019166">
    <property type="term" value="F:trans-2-enoyl-CoA reductase (NADPH) activity"/>
    <property type="evidence" value="ECO:0007669"/>
    <property type="project" value="UniProtKB-EC"/>
</dbReference>
<keyword evidence="24" id="KW-1185">Reference proteome</keyword>
<dbReference type="EMBL" id="AGWY01000002">
    <property type="protein sequence ID" value="EKS42319.1"/>
    <property type="molecule type" value="Genomic_DNA"/>
</dbReference>
<comment type="catalytic activity">
    <reaction evidence="16">
        <text>(2E)-dodecenoyl-CoA + NADPH + H(+) = dodecanoyl-CoA + NADP(+)</text>
        <dbReference type="Rhea" id="RHEA:44964"/>
        <dbReference type="ChEBI" id="CHEBI:15378"/>
        <dbReference type="ChEBI" id="CHEBI:57330"/>
        <dbReference type="ChEBI" id="CHEBI:57375"/>
        <dbReference type="ChEBI" id="CHEBI:57783"/>
        <dbReference type="ChEBI" id="CHEBI:58349"/>
    </reaction>
    <physiologicalReaction direction="left-to-right" evidence="16">
        <dbReference type="Rhea" id="RHEA:44965"/>
    </physiologicalReaction>
</comment>
<dbReference type="InterPro" id="IPR057326">
    <property type="entry name" value="KR_dom"/>
</dbReference>
<evidence type="ECO:0000256" key="5">
    <source>
        <dbReference type="ARBA" id="ARBA00022553"/>
    </source>
</evidence>
<dbReference type="PANTHER" id="PTHR24317:SF7">
    <property type="entry name" value="PEROXISOMAL TRANS-2-ENOYL-COA REDUCTASE"/>
    <property type="match status" value="1"/>
</dbReference>
<evidence type="ECO:0000256" key="18">
    <source>
        <dbReference type="ARBA" id="ARBA00049108"/>
    </source>
</evidence>
<dbReference type="InterPro" id="IPR036291">
    <property type="entry name" value="NAD(P)-bd_dom_sf"/>
</dbReference>
<dbReference type="InterPro" id="IPR052388">
    <property type="entry name" value="Peroxisomal_t2-enoyl-CoA_red"/>
</dbReference>
<evidence type="ECO:0000256" key="1">
    <source>
        <dbReference type="ARBA" id="ARBA00004275"/>
    </source>
</evidence>
<evidence type="ECO:0000256" key="7">
    <source>
        <dbReference type="ARBA" id="ARBA00022857"/>
    </source>
</evidence>
<evidence type="ECO:0000256" key="11">
    <source>
        <dbReference type="ARBA" id="ARBA00023160"/>
    </source>
</evidence>
<evidence type="ECO:0000256" key="10">
    <source>
        <dbReference type="ARBA" id="ARBA00023140"/>
    </source>
</evidence>
<dbReference type="Proteomes" id="UP000001095">
    <property type="component" value="Unassembled WGS sequence"/>
</dbReference>
<evidence type="ECO:0000256" key="15">
    <source>
        <dbReference type="ARBA" id="ARBA00041063"/>
    </source>
</evidence>
<dbReference type="GO" id="GO:0006633">
    <property type="term" value="P:fatty acid biosynthetic process"/>
    <property type="evidence" value="ECO:0007669"/>
    <property type="project" value="UniProtKB-KW"/>
</dbReference>
<comment type="catalytic activity">
    <reaction evidence="18">
        <text>(2E)-hexenoyl-CoA + NADPH + H(+) = hexanoyl-CoA + NADP(+)</text>
        <dbReference type="Rhea" id="RHEA:44956"/>
        <dbReference type="ChEBI" id="CHEBI:15378"/>
        <dbReference type="ChEBI" id="CHEBI:57783"/>
        <dbReference type="ChEBI" id="CHEBI:58349"/>
        <dbReference type="ChEBI" id="CHEBI:62077"/>
        <dbReference type="ChEBI" id="CHEBI:62620"/>
    </reaction>
    <physiologicalReaction direction="left-to-right" evidence="18">
        <dbReference type="Rhea" id="RHEA:44957"/>
    </physiologicalReaction>
</comment>
<evidence type="ECO:0000256" key="20">
    <source>
        <dbReference type="ARBA" id="ARBA00049386"/>
    </source>
</evidence>
<keyword evidence="6" id="KW-0276">Fatty acid metabolism</keyword>
<evidence type="ECO:0000256" key="13">
    <source>
        <dbReference type="ARBA" id="ARBA00038622"/>
    </source>
</evidence>
<evidence type="ECO:0000313" key="24">
    <source>
        <dbReference type="Proteomes" id="UP000001095"/>
    </source>
</evidence>
<comment type="catalytic activity">
    <reaction evidence="19">
        <text>a (2E)-enoyl-CoA + NADPH + H(+) = a 2,3-saturated acyl-CoA + NADP(+)</text>
        <dbReference type="Rhea" id="RHEA:33763"/>
        <dbReference type="ChEBI" id="CHEBI:15378"/>
        <dbReference type="ChEBI" id="CHEBI:57783"/>
        <dbReference type="ChEBI" id="CHEBI:58349"/>
        <dbReference type="ChEBI" id="CHEBI:58856"/>
        <dbReference type="ChEBI" id="CHEBI:65111"/>
        <dbReference type="EC" id="1.3.1.38"/>
    </reaction>
    <physiologicalReaction direction="left-to-right" evidence="19">
        <dbReference type="Rhea" id="RHEA:33764"/>
    </physiologicalReaction>
</comment>
<comment type="function">
    <text evidence="12">Participates in chain elongation of fatty acids. Catalyzes the reduction of trans-2-enoyl-CoAs of varying chain lengths from 6:1 to 16:1, having maximum activity with 10:1 CoA. Has no 2,4-dienoyl-CoA reductase activity.</text>
</comment>
<keyword evidence="4" id="KW-0444">Lipid biosynthesis</keyword>
<proteinExistence type="inferred from homology"/>
<organism evidence="23 24">
    <name type="scientific">Afipia clevelandensis ATCC 49720</name>
    <dbReference type="NCBI Taxonomy" id="883079"/>
    <lineage>
        <taxon>Bacteria</taxon>
        <taxon>Pseudomonadati</taxon>
        <taxon>Pseudomonadota</taxon>
        <taxon>Alphaproteobacteria</taxon>
        <taxon>Hyphomicrobiales</taxon>
        <taxon>Nitrobacteraceae</taxon>
        <taxon>Afipia</taxon>
    </lineage>
</organism>
<dbReference type="PRINTS" id="PR00081">
    <property type="entry name" value="GDHRDH"/>
</dbReference>
<name>K8PNF6_9BRAD</name>
<evidence type="ECO:0000256" key="3">
    <source>
        <dbReference type="ARBA" id="ARBA00006484"/>
    </source>
</evidence>
<comment type="catalytic activity">
    <reaction evidence="17">
        <text>(2E)-tetradecenoyl-CoA + NADPH + H(+) = tetradecanoyl-CoA + NADP(+)</text>
        <dbReference type="Rhea" id="RHEA:44968"/>
        <dbReference type="ChEBI" id="CHEBI:15378"/>
        <dbReference type="ChEBI" id="CHEBI:57385"/>
        <dbReference type="ChEBI" id="CHEBI:57783"/>
        <dbReference type="ChEBI" id="CHEBI:58349"/>
        <dbReference type="ChEBI" id="CHEBI:61405"/>
    </reaction>
    <physiologicalReaction direction="left-to-right" evidence="17">
        <dbReference type="Rhea" id="RHEA:44969"/>
    </physiologicalReaction>
</comment>
<comment type="subcellular location">
    <subcellularLocation>
        <location evidence="1">Peroxisome</location>
    </subcellularLocation>
</comment>
<dbReference type="AlphaFoldDB" id="K8PNF6"/>
<evidence type="ECO:0000256" key="2">
    <source>
        <dbReference type="ARBA" id="ARBA00005189"/>
    </source>
</evidence>
<comment type="pathway">
    <text evidence="2">Lipid metabolism.</text>
</comment>
<comment type="catalytic activity">
    <reaction evidence="20">
        <text>(2E)-decenoyl-CoA + NADPH + H(+) = decanoyl-CoA + NADP(+)</text>
        <dbReference type="Rhea" id="RHEA:44960"/>
        <dbReference type="ChEBI" id="CHEBI:15378"/>
        <dbReference type="ChEBI" id="CHEBI:57783"/>
        <dbReference type="ChEBI" id="CHEBI:58349"/>
        <dbReference type="ChEBI" id="CHEBI:61406"/>
        <dbReference type="ChEBI" id="CHEBI:61430"/>
    </reaction>
    <physiologicalReaction direction="left-to-right" evidence="20">
        <dbReference type="Rhea" id="RHEA:44961"/>
    </physiologicalReaction>
</comment>
<dbReference type="PANTHER" id="PTHR24317">
    <property type="entry name" value="PEROXISOMAL TRANS-2-ENOYL-COA REDUCTASE"/>
    <property type="match status" value="1"/>
</dbReference>
<comment type="catalytic activity">
    <reaction evidence="21">
        <text>(2E)-octenoyl-CoA + NADPH + H(+) = octanoyl-CoA + NADP(+)</text>
        <dbReference type="Rhea" id="RHEA:44952"/>
        <dbReference type="ChEBI" id="CHEBI:15378"/>
        <dbReference type="ChEBI" id="CHEBI:57386"/>
        <dbReference type="ChEBI" id="CHEBI:57783"/>
        <dbReference type="ChEBI" id="CHEBI:58349"/>
        <dbReference type="ChEBI" id="CHEBI:62242"/>
    </reaction>
    <physiologicalReaction direction="left-to-right" evidence="21">
        <dbReference type="Rhea" id="RHEA:44953"/>
    </physiologicalReaction>
</comment>
<keyword evidence="5" id="KW-0597">Phosphoprotein</keyword>
<evidence type="ECO:0000256" key="6">
    <source>
        <dbReference type="ARBA" id="ARBA00022832"/>
    </source>
</evidence>
<evidence type="ECO:0000256" key="14">
    <source>
        <dbReference type="ARBA" id="ARBA00038849"/>
    </source>
</evidence>
<evidence type="ECO:0000313" key="23">
    <source>
        <dbReference type="EMBL" id="EKS42319.1"/>
    </source>
</evidence>
<dbReference type="PATRIC" id="fig|883079.3.peg.504"/>
<feature type="domain" description="Ketoreductase" evidence="22">
    <location>
        <begin position="22"/>
        <end position="190"/>
    </location>
</feature>
<evidence type="ECO:0000256" key="12">
    <source>
        <dbReference type="ARBA" id="ARBA00037124"/>
    </source>
</evidence>
<dbReference type="Pfam" id="PF13561">
    <property type="entry name" value="adh_short_C2"/>
    <property type="match status" value="1"/>
</dbReference>
<evidence type="ECO:0000256" key="17">
    <source>
        <dbReference type="ARBA" id="ARBA00048686"/>
    </source>
</evidence>
<evidence type="ECO:0000256" key="16">
    <source>
        <dbReference type="ARBA" id="ARBA00047570"/>
    </source>
</evidence>
<keyword evidence="10" id="KW-0576">Peroxisome</keyword>
<comment type="subunit">
    <text evidence="13">Interacts with PEX5, probably required to target it into peroxisomes.</text>
</comment>
<dbReference type="InterPro" id="IPR002347">
    <property type="entry name" value="SDR_fam"/>
</dbReference>
<evidence type="ECO:0000256" key="8">
    <source>
        <dbReference type="ARBA" id="ARBA00023002"/>
    </source>
</evidence>
<sequence>MGSVMHDSPSKTRFALDLLRGQVALVTGGGTGMGRATAIEMACCGARIALLGRRIDPIESTAKIIRDAGGEAFAVSADIREPDLIEHAMQKIKAEYGGLNILVNNAGGQFVTPASKLTNKGFETVIRNNLIGSWQVTKAVADHFMMANGGSIVFVTACIRSGLSGFVHTAAARGGVTAMMRTLAFEWAEFGIRLNCIAPGTIKTEALGRYPIAPDEWVRRNRNVLGRMGSVEDISAAIIFLSSPLGQFVTGEEWYIDGGETLHLAHDARDMIDSVKFAKRERGDAGLS</sequence>
<keyword evidence="7" id="KW-0521">NADP</keyword>
<dbReference type="Gene3D" id="3.40.50.720">
    <property type="entry name" value="NAD(P)-binding Rossmann-like Domain"/>
    <property type="match status" value="1"/>
</dbReference>
<keyword evidence="9" id="KW-0443">Lipid metabolism</keyword>
<dbReference type="FunFam" id="3.40.50.720:FF:000084">
    <property type="entry name" value="Short-chain dehydrogenase reductase"/>
    <property type="match status" value="1"/>
</dbReference>
<comment type="similarity">
    <text evidence="3">Belongs to the short-chain dehydrogenases/reductases (SDR) family.</text>
</comment>
<comment type="caution">
    <text evidence="23">The sequence shown here is derived from an EMBL/GenBank/DDBJ whole genome shotgun (WGS) entry which is preliminary data.</text>
</comment>
<dbReference type="SMART" id="SM00822">
    <property type="entry name" value="PKS_KR"/>
    <property type="match status" value="1"/>
</dbReference>
<dbReference type="RefSeq" id="WP_002711350.1">
    <property type="nucleotide sequence ID" value="NZ_KB375281.1"/>
</dbReference>
<evidence type="ECO:0000256" key="4">
    <source>
        <dbReference type="ARBA" id="ARBA00022516"/>
    </source>
</evidence>
<reference evidence="23 24" key="1">
    <citation type="submission" date="2012-04" db="EMBL/GenBank/DDBJ databases">
        <title>The Genome Sequence of Afipia clevelandensis ATCC 49720.</title>
        <authorList>
            <consortium name="The Broad Institute Genome Sequencing Platform"/>
            <person name="Earl A."/>
            <person name="Ward D."/>
            <person name="Feldgarden M."/>
            <person name="Gevers D."/>
            <person name="Huys G."/>
            <person name="Walker B."/>
            <person name="Young S.K."/>
            <person name="Zeng Q."/>
            <person name="Gargeya S."/>
            <person name="Fitzgerald M."/>
            <person name="Haas B."/>
            <person name="Abouelleil A."/>
            <person name="Alvarado L."/>
            <person name="Arachchi H.M."/>
            <person name="Berlin A."/>
            <person name="Chapman S.B."/>
            <person name="Goldberg J."/>
            <person name="Griggs A."/>
            <person name="Gujja S."/>
            <person name="Hansen M."/>
            <person name="Howarth C."/>
            <person name="Imamovic A."/>
            <person name="Larimer J."/>
            <person name="McCowen C."/>
            <person name="Montmayeur A."/>
            <person name="Murphy C."/>
            <person name="Neiman D."/>
            <person name="Pearson M."/>
            <person name="Priest M."/>
            <person name="Roberts A."/>
            <person name="Saif S."/>
            <person name="Shea T."/>
            <person name="Sisk P."/>
            <person name="Sykes S."/>
            <person name="Wortman J."/>
            <person name="Nusbaum C."/>
            <person name="Birren B."/>
        </authorList>
    </citation>
    <scope>NUCLEOTIDE SEQUENCE [LARGE SCALE GENOMIC DNA]</scope>
    <source>
        <strain evidence="23 24">ATCC 49720</strain>
    </source>
</reference>